<gene>
    <name evidence="1" type="ORF">Pla8534_16430</name>
</gene>
<evidence type="ECO:0000313" key="1">
    <source>
        <dbReference type="EMBL" id="QDU93859.1"/>
    </source>
</evidence>
<dbReference type="KEGG" id="lcre:Pla8534_16430"/>
<organism evidence="1 2">
    <name type="scientific">Lignipirellula cremea</name>
    <dbReference type="NCBI Taxonomy" id="2528010"/>
    <lineage>
        <taxon>Bacteria</taxon>
        <taxon>Pseudomonadati</taxon>
        <taxon>Planctomycetota</taxon>
        <taxon>Planctomycetia</taxon>
        <taxon>Pirellulales</taxon>
        <taxon>Pirellulaceae</taxon>
        <taxon>Lignipirellula</taxon>
    </lineage>
</organism>
<dbReference type="InterPro" id="IPR036465">
    <property type="entry name" value="vWFA_dom_sf"/>
</dbReference>
<keyword evidence="2" id="KW-1185">Reference proteome</keyword>
<dbReference type="OrthoDB" id="470692at2"/>
<dbReference type="SUPFAM" id="SSF53300">
    <property type="entry name" value="vWA-like"/>
    <property type="match status" value="1"/>
</dbReference>
<accession>A0A518DPU5</accession>
<proteinExistence type="predicted"/>
<dbReference type="Gene3D" id="3.40.50.410">
    <property type="entry name" value="von Willebrand factor, type A domain"/>
    <property type="match status" value="1"/>
</dbReference>
<reference evidence="1 2" key="1">
    <citation type="submission" date="2019-02" db="EMBL/GenBank/DDBJ databases">
        <title>Deep-cultivation of Planctomycetes and their phenomic and genomic characterization uncovers novel biology.</title>
        <authorList>
            <person name="Wiegand S."/>
            <person name="Jogler M."/>
            <person name="Boedeker C."/>
            <person name="Pinto D."/>
            <person name="Vollmers J."/>
            <person name="Rivas-Marin E."/>
            <person name="Kohn T."/>
            <person name="Peeters S.H."/>
            <person name="Heuer A."/>
            <person name="Rast P."/>
            <person name="Oberbeckmann S."/>
            <person name="Bunk B."/>
            <person name="Jeske O."/>
            <person name="Meyerdierks A."/>
            <person name="Storesund J.E."/>
            <person name="Kallscheuer N."/>
            <person name="Luecker S."/>
            <person name="Lage O.M."/>
            <person name="Pohl T."/>
            <person name="Merkel B.J."/>
            <person name="Hornburger P."/>
            <person name="Mueller R.-W."/>
            <person name="Bruemmer F."/>
            <person name="Labrenz M."/>
            <person name="Spormann A.M."/>
            <person name="Op den Camp H."/>
            <person name="Overmann J."/>
            <person name="Amann R."/>
            <person name="Jetten M.S.M."/>
            <person name="Mascher T."/>
            <person name="Medema M.H."/>
            <person name="Devos D.P."/>
            <person name="Kaster A.-K."/>
            <person name="Ovreas L."/>
            <person name="Rohde M."/>
            <person name="Galperin M.Y."/>
            <person name="Jogler C."/>
        </authorList>
    </citation>
    <scope>NUCLEOTIDE SEQUENCE [LARGE SCALE GENOMIC DNA]</scope>
    <source>
        <strain evidence="1 2">Pla85_3_4</strain>
    </source>
</reference>
<dbReference type="AlphaFoldDB" id="A0A518DPU5"/>
<evidence type="ECO:0008006" key="3">
    <source>
        <dbReference type="Google" id="ProtNLM"/>
    </source>
</evidence>
<dbReference type="CDD" id="cd00198">
    <property type="entry name" value="vWFA"/>
    <property type="match status" value="1"/>
</dbReference>
<sequence>MADSEGQAARTQANQLPSNLVAKEFGKVYVHREGDRCHVDFTVWIQELEGAMAEGWQTGVALDASASMKNWYGRALIGKIPDDAAKEYVQKGWIVSRSEDGRNVQVALPVAYKDAMQRGYLKMSDNIVEPWARKFIGYLASELDADGGTTVVYWACGDGSGFEVLGDFTSEQCETLALKGPETQKFGNGTRLVPAMKYFLERFDDAERGMYVFITDGRLDDLDEVKKYTTELAQQIDAKTRNFVKLVLIGVGDDIDEDQMTELDDLDTGVDVDLWDHKIAVELRALSEIIVELVGENRIVAPTATVYDSTGAEVKRFSDGLPAQGSFSMPADSDFFELEVGGQRIKQTVVV</sequence>
<dbReference type="EMBL" id="CP036433">
    <property type="protein sequence ID" value="QDU93859.1"/>
    <property type="molecule type" value="Genomic_DNA"/>
</dbReference>
<dbReference type="RefSeq" id="WP_145051270.1">
    <property type="nucleotide sequence ID" value="NZ_CP036433.1"/>
</dbReference>
<protein>
    <recommendedName>
        <fullName evidence="3">VWFA domain-containing protein</fullName>
    </recommendedName>
</protein>
<dbReference type="Proteomes" id="UP000317648">
    <property type="component" value="Chromosome"/>
</dbReference>
<evidence type="ECO:0000313" key="2">
    <source>
        <dbReference type="Proteomes" id="UP000317648"/>
    </source>
</evidence>
<name>A0A518DPU5_9BACT</name>